<sequence length="115" mass="13260">MRCGQFLVEDGNYFLAKGIVDDVVKVNSTSIFLINIALLWWRGRTTNKMQGEIGTCQGFQCELNGQFYPEFTEEKAQAKFQGITQWGTMGEYVREFNELMLQVLDVTEKEILLTF</sequence>
<feature type="domain" description="Retrotransposon gag" evidence="1">
    <location>
        <begin position="30"/>
        <end position="112"/>
    </location>
</feature>
<dbReference type="Pfam" id="PF03732">
    <property type="entry name" value="Retrotrans_gag"/>
    <property type="match status" value="1"/>
</dbReference>
<keyword evidence="3" id="KW-1185">Reference proteome</keyword>
<evidence type="ECO:0000313" key="3">
    <source>
        <dbReference type="Proteomes" id="UP000593572"/>
    </source>
</evidence>
<dbReference type="EMBL" id="JABEZX010338544">
    <property type="protein sequence ID" value="MBA0576108.1"/>
    <property type="molecule type" value="Genomic_DNA"/>
</dbReference>
<dbReference type="Proteomes" id="UP000593572">
    <property type="component" value="Unassembled WGS sequence"/>
</dbReference>
<evidence type="ECO:0000259" key="1">
    <source>
        <dbReference type="Pfam" id="PF03732"/>
    </source>
</evidence>
<protein>
    <recommendedName>
        <fullName evidence="1">Retrotransposon gag domain-containing protein</fullName>
    </recommendedName>
</protein>
<comment type="caution">
    <text evidence="2">The sequence shown here is derived from an EMBL/GenBank/DDBJ whole genome shotgun (WGS) entry which is preliminary data.</text>
</comment>
<accession>A0A7J8NGH6</accession>
<gene>
    <name evidence="2" type="ORF">Golob_025092</name>
</gene>
<dbReference type="AlphaFoldDB" id="A0A7J8NGH6"/>
<name>A0A7J8NGH6_9ROSI</name>
<reference evidence="2 3" key="1">
    <citation type="journal article" date="2019" name="Genome Biol. Evol.">
        <title>Insights into the evolution of the New World diploid cottons (Gossypium, subgenus Houzingenia) based on genome sequencing.</title>
        <authorList>
            <person name="Grover C.E."/>
            <person name="Arick M.A. 2nd"/>
            <person name="Thrash A."/>
            <person name="Conover J.L."/>
            <person name="Sanders W.S."/>
            <person name="Peterson D.G."/>
            <person name="Frelichowski J.E."/>
            <person name="Scheffler J.A."/>
            <person name="Scheffler B.E."/>
            <person name="Wendel J.F."/>
        </authorList>
    </citation>
    <scope>NUCLEOTIDE SEQUENCE [LARGE SCALE GENOMIC DNA]</scope>
    <source>
        <strain evidence="2">157</strain>
        <tissue evidence="2">Leaf</tissue>
    </source>
</reference>
<organism evidence="2 3">
    <name type="scientific">Gossypium lobatum</name>
    <dbReference type="NCBI Taxonomy" id="34289"/>
    <lineage>
        <taxon>Eukaryota</taxon>
        <taxon>Viridiplantae</taxon>
        <taxon>Streptophyta</taxon>
        <taxon>Embryophyta</taxon>
        <taxon>Tracheophyta</taxon>
        <taxon>Spermatophyta</taxon>
        <taxon>Magnoliopsida</taxon>
        <taxon>eudicotyledons</taxon>
        <taxon>Gunneridae</taxon>
        <taxon>Pentapetalae</taxon>
        <taxon>rosids</taxon>
        <taxon>malvids</taxon>
        <taxon>Malvales</taxon>
        <taxon>Malvaceae</taxon>
        <taxon>Malvoideae</taxon>
        <taxon>Gossypium</taxon>
    </lineage>
</organism>
<dbReference type="InterPro" id="IPR005162">
    <property type="entry name" value="Retrotrans_gag_dom"/>
</dbReference>
<proteinExistence type="predicted"/>
<evidence type="ECO:0000313" key="2">
    <source>
        <dbReference type="EMBL" id="MBA0576108.1"/>
    </source>
</evidence>